<name>A0A4C1TB53_EUMVA</name>
<evidence type="ECO:0000313" key="3">
    <source>
        <dbReference type="Proteomes" id="UP000299102"/>
    </source>
</evidence>
<feature type="region of interest" description="Disordered" evidence="1">
    <location>
        <begin position="22"/>
        <end position="47"/>
    </location>
</feature>
<feature type="compositionally biased region" description="Basic and acidic residues" evidence="1">
    <location>
        <begin position="22"/>
        <end position="32"/>
    </location>
</feature>
<dbReference type="EMBL" id="BGZK01000047">
    <property type="protein sequence ID" value="GBP11739.1"/>
    <property type="molecule type" value="Genomic_DNA"/>
</dbReference>
<sequence length="110" mass="12355">MARLRLIDRCRCNAICLSRRSSDVGGRREKGLPFDGRPCSSEQFNSRSAKSITPWTALSTQTQKRVQVECGRDMIAGFQADSSRHVYDIIAKRPSTAQLLQNKPTLTEVK</sequence>
<dbReference type="Proteomes" id="UP000299102">
    <property type="component" value="Unassembled WGS sequence"/>
</dbReference>
<organism evidence="2 3">
    <name type="scientific">Eumeta variegata</name>
    <name type="common">Bagworm moth</name>
    <name type="synonym">Eumeta japonica</name>
    <dbReference type="NCBI Taxonomy" id="151549"/>
    <lineage>
        <taxon>Eukaryota</taxon>
        <taxon>Metazoa</taxon>
        <taxon>Ecdysozoa</taxon>
        <taxon>Arthropoda</taxon>
        <taxon>Hexapoda</taxon>
        <taxon>Insecta</taxon>
        <taxon>Pterygota</taxon>
        <taxon>Neoptera</taxon>
        <taxon>Endopterygota</taxon>
        <taxon>Lepidoptera</taxon>
        <taxon>Glossata</taxon>
        <taxon>Ditrysia</taxon>
        <taxon>Tineoidea</taxon>
        <taxon>Psychidae</taxon>
        <taxon>Oiketicinae</taxon>
        <taxon>Eumeta</taxon>
    </lineage>
</organism>
<gene>
    <name evidence="2" type="ORF">EVAR_77846_1</name>
</gene>
<dbReference type="AlphaFoldDB" id="A0A4C1TB53"/>
<reference evidence="2 3" key="1">
    <citation type="journal article" date="2019" name="Commun. Biol.">
        <title>The bagworm genome reveals a unique fibroin gene that provides high tensile strength.</title>
        <authorList>
            <person name="Kono N."/>
            <person name="Nakamura H."/>
            <person name="Ohtoshi R."/>
            <person name="Tomita M."/>
            <person name="Numata K."/>
            <person name="Arakawa K."/>
        </authorList>
    </citation>
    <scope>NUCLEOTIDE SEQUENCE [LARGE SCALE GENOMIC DNA]</scope>
</reference>
<evidence type="ECO:0000256" key="1">
    <source>
        <dbReference type="SAM" id="MobiDB-lite"/>
    </source>
</evidence>
<protein>
    <submittedName>
        <fullName evidence="2">Uncharacterized protein</fullName>
    </submittedName>
</protein>
<accession>A0A4C1TB53</accession>
<proteinExistence type="predicted"/>
<comment type="caution">
    <text evidence="2">The sequence shown here is derived from an EMBL/GenBank/DDBJ whole genome shotgun (WGS) entry which is preliminary data.</text>
</comment>
<keyword evidence="3" id="KW-1185">Reference proteome</keyword>
<evidence type="ECO:0000313" key="2">
    <source>
        <dbReference type="EMBL" id="GBP11739.1"/>
    </source>
</evidence>